<dbReference type="OrthoDB" id="759788at2759"/>
<dbReference type="GO" id="GO:0008233">
    <property type="term" value="F:peptidase activity"/>
    <property type="evidence" value="ECO:0007669"/>
    <property type="project" value="UniProtKB-KW"/>
</dbReference>
<evidence type="ECO:0000256" key="1">
    <source>
        <dbReference type="SAM" id="MobiDB-lite"/>
    </source>
</evidence>
<reference evidence="4" key="2">
    <citation type="journal article" date="2018" name="BMC Genomics">
        <title>A manually annotated Actinidia chinensis var. chinensis (kiwifruit) genome highlights the challenges associated with draft genomes and gene prediction in plants.</title>
        <authorList>
            <person name="Pilkington S.M."/>
            <person name="Crowhurst R."/>
            <person name="Hilario E."/>
            <person name="Nardozza S."/>
            <person name="Fraser L."/>
            <person name="Peng Y."/>
            <person name="Gunaseelan K."/>
            <person name="Simpson R."/>
            <person name="Tahir J."/>
            <person name="Deroles S.C."/>
            <person name="Templeton K."/>
            <person name="Luo Z."/>
            <person name="Davy M."/>
            <person name="Cheng C."/>
            <person name="McNeilage M."/>
            <person name="Scaglione D."/>
            <person name="Liu Y."/>
            <person name="Zhang Q."/>
            <person name="Datson P."/>
            <person name="De Silva N."/>
            <person name="Gardiner S.E."/>
            <person name="Bassett H."/>
            <person name="Chagne D."/>
            <person name="McCallum J."/>
            <person name="Dzierzon H."/>
            <person name="Deng C."/>
            <person name="Wang Y.Y."/>
            <person name="Barron L."/>
            <person name="Manako K."/>
            <person name="Bowen J."/>
            <person name="Foster T.M."/>
            <person name="Erridge Z.A."/>
            <person name="Tiffin H."/>
            <person name="Waite C.N."/>
            <person name="Davies K.M."/>
            <person name="Grierson E.P."/>
            <person name="Laing W.A."/>
            <person name="Kirk R."/>
            <person name="Chen X."/>
            <person name="Wood M."/>
            <person name="Montefiori M."/>
            <person name="Brummell D.A."/>
            <person name="Schwinn K.E."/>
            <person name="Catanach A."/>
            <person name="Fullerton C."/>
            <person name="Li D."/>
            <person name="Meiyalaghan S."/>
            <person name="Nieuwenhuizen N."/>
            <person name="Read N."/>
            <person name="Prakash R."/>
            <person name="Hunter D."/>
            <person name="Zhang H."/>
            <person name="McKenzie M."/>
            <person name="Knabel M."/>
            <person name="Harris A."/>
            <person name="Allan A.C."/>
            <person name="Gleave A."/>
            <person name="Chen A."/>
            <person name="Janssen B.J."/>
            <person name="Plunkett B."/>
            <person name="Ampomah-Dwamena C."/>
            <person name="Voogd C."/>
            <person name="Leif D."/>
            <person name="Lafferty D."/>
            <person name="Souleyre E.J.F."/>
            <person name="Varkonyi-Gasic E."/>
            <person name="Gambi F."/>
            <person name="Hanley J."/>
            <person name="Yao J.L."/>
            <person name="Cheung J."/>
            <person name="David K.M."/>
            <person name="Warren B."/>
            <person name="Marsh K."/>
            <person name="Snowden K.C."/>
            <person name="Lin-Wang K."/>
            <person name="Brian L."/>
            <person name="Martinez-Sanchez M."/>
            <person name="Wang M."/>
            <person name="Ileperuma N."/>
            <person name="Macnee N."/>
            <person name="Campin R."/>
            <person name="McAtee P."/>
            <person name="Drummond R.S.M."/>
            <person name="Espley R.V."/>
            <person name="Ireland H.S."/>
            <person name="Wu R."/>
            <person name="Atkinson R.G."/>
            <person name="Karunairetnam S."/>
            <person name="Bulley S."/>
            <person name="Chunkath S."/>
            <person name="Hanley Z."/>
            <person name="Storey R."/>
            <person name="Thrimawithana A.H."/>
            <person name="Thomson S."/>
            <person name="David C."/>
            <person name="Testolin R."/>
            <person name="Huang H."/>
            <person name="Hellens R.P."/>
            <person name="Schaffer R.J."/>
        </authorList>
    </citation>
    <scope>NUCLEOTIDE SEQUENCE [LARGE SCALE GENOMIC DNA]</scope>
    <source>
        <strain evidence="4">cv. Red5</strain>
    </source>
</reference>
<reference evidence="3 4" key="1">
    <citation type="submission" date="2017-07" db="EMBL/GenBank/DDBJ databases">
        <title>An improved, manually edited Actinidia chinensis var. chinensis (kiwifruit) genome highlights the challenges associated with draft genomes and gene prediction in plants.</title>
        <authorList>
            <person name="Pilkington S."/>
            <person name="Crowhurst R."/>
            <person name="Hilario E."/>
            <person name="Nardozza S."/>
            <person name="Fraser L."/>
            <person name="Peng Y."/>
            <person name="Gunaseelan K."/>
            <person name="Simpson R."/>
            <person name="Tahir J."/>
            <person name="Deroles S."/>
            <person name="Templeton K."/>
            <person name="Luo Z."/>
            <person name="Davy M."/>
            <person name="Cheng C."/>
            <person name="Mcneilage M."/>
            <person name="Scaglione D."/>
            <person name="Liu Y."/>
            <person name="Zhang Q."/>
            <person name="Datson P."/>
            <person name="De Silva N."/>
            <person name="Gardiner S."/>
            <person name="Bassett H."/>
            <person name="Chagne D."/>
            <person name="Mccallum J."/>
            <person name="Dzierzon H."/>
            <person name="Deng C."/>
            <person name="Wang Y.-Y."/>
            <person name="Barron N."/>
            <person name="Manako K."/>
            <person name="Bowen J."/>
            <person name="Foster T."/>
            <person name="Erridge Z."/>
            <person name="Tiffin H."/>
            <person name="Waite C."/>
            <person name="Davies K."/>
            <person name="Grierson E."/>
            <person name="Laing W."/>
            <person name="Kirk R."/>
            <person name="Chen X."/>
            <person name="Wood M."/>
            <person name="Montefiori M."/>
            <person name="Brummell D."/>
            <person name="Schwinn K."/>
            <person name="Catanach A."/>
            <person name="Fullerton C."/>
            <person name="Li D."/>
            <person name="Meiyalaghan S."/>
            <person name="Nieuwenhuizen N."/>
            <person name="Read N."/>
            <person name="Prakash R."/>
            <person name="Hunter D."/>
            <person name="Zhang H."/>
            <person name="Mckenzie M."/>
            <person name="Knabel M."/>
            <person name="Harris A."/>
            <person name="Allan A."/>
            <person name="Chen A."/>
            <person name="Janssen B."/>
            <person name="Plunkett B."/>
            <person name="Dwamena C."/>
            <person name="Voogd C."/>
            <person name="Leif D."/>
            <person name="Lafferty D."/>
            <person name="Souleyre E."/>
            <person name="Varkonyi-Gasic E."/>
            <person name="Gambi F."/>
            <person name="Hanley J."/>
            <person name="Yao J.-L."/>
            <person name="Cheung J."/>
            <person name="David K."/>
            <person name="Warren B."/>
            <person name="Marsh K."/>
            <person name="Snowden K."/>
            <person name="Lin-Wang K."/>
            <person name="Brian L."/>
            <person name="Martinez-Sanchez M."/>
            <person name="Wang M."/>
            <person name="Ileperuma N."/>
            <person name="Macnee N."/>
            <person name="Campin R."/>
            <person name="Mcatee P."/>
            <person name="Drummond R."/>
            <person name="Espley R."/>
            <person name="Ireland H."/>
            <person name="Wu R."/>
            <person name="Atkinson R."/>
            <person name="Karunairetnam S."/>
            <person name="Bulley S."/>
            <person name="Chunkath S."/>
            <person name="Hanley Z."/>
            <person name="Storey R."/>
            <person name="Thrimawithana A."/>
            <person name="Thomson S."/>
            <person name="David C."/>
            <person name="Testolin R."/>
        </authorList>
    </citation>
    <scope>NUCLEOTIDE SEQUENCE [LARGE SCALE GENOMIC DNA]</scope>
    <source>
        <strain evidence="4">cv. Red5</strain>
        <tissue evidence="3">Young leaf</tissue>
    </source>
</reference>
<accession>A0A2R6PMK3</accession>
<evidence type="ECO:0000256" key="2">
    <source>
        <dbReference type="SAM" id="Phobius"/>
    </source>
</evidence>
<dbReference type="GO" id="GO:0006508">
    <property type="term" value="P:proteolysis"/>
    <property type="evidence" value="ECO:0007669"/>
    <property type="project" value="UniProtKB-KW"/>
</dbReference>
<dbReference type="InParanoid" id="A0A2R6PMK3"/>
<gene>
    <name evidence="3" type="ORF">CEY00_Acc28084</name>
</gene>
<evidence type="ECO:0000313" key="3">
    <source>
        <dbReference type="EMBL" id="PSR93470.1"/>
    </source>
</evidence>
<dbReference type="STRING" id="1590841.A0A2R6PMK3"/>
<organism evidence="3 4">
    <name type="scientific">Actinidia chinensis var. chinensis</name>
    <name type="common">Chinese soft-hair kiwi</name>
    <dbReference type="NCBI Taxonomy" id="1590841"/>
    <lineage>
        <taxon>Eukaryota</taxon>
        <taxon>Viridiplantae</taxon>
        <taxon>Streptophyta</taxon>
        <taxon>Embryophyta</taxon>
        <taxon>Tracheophyta</taxon>
        <taxon>Spermatophyta</taxon>
        <taxon>Magnoliopsida</taxon>
        <taxon>eudicotyledons</taxon>
        <taxon>Gunneridae</taxon>
        <taxon>Pentapetalae</taxon>
        <taxon>asterids</taxon>
        <taxon>Ericales</taxon>
        <taxon>Actinidiaceae</taxon>
        <taxon>Actinidia</taxon>
    </lineage>
</organism>
<dbReference type="Gramene" id="PSR93470">
    <property type="protein sequence ID" value="PSR93470"/>
    <property type="gene ID" value="CEY00_Acc28084"/>
</dbReference>
<keyword evidence="3" id="KW-0378">Hydrolase</keyword>
<protein>
    <submittedName>
        <fullName evidence="3">Transmembrane protease</fullName>
    </submittedName>
</protein>
<comment type="caution">
    <text evidence="3">The sequence shown here is derived from an EMBL/GenBank/DDBJ whole genome shotgun (WGS) entry which is preliminary data.</text>
</comment>
<dbReference type="AlphaFoldDB" id="A0A2R6PMK3"/>
<keyword evidence="2" id="KW-1133">Transmembrane helix</keyword>
<dbReference type="OMA" id="SENAVHF"/>
<feature type="region of interest" description="Disordered" evidence="1">
    <location>
        <begin position="1"/>
        <end position="44"/>
    </location>
</feature>
<name>A0A2R6PMK3_ACTCC</name>
<proteinExistence type="predicted"/>
<feature type="transmembrane region" description="Helical" evidence="2">
    <location>
        <begin position="57"/>
        <end position="76"/>
    </location>
</feature>
<evidence type="ECO:0000313" key="4">
    <source>
        <dbReference type="Proteomes" id="UP000241394"/>
    </source>
</evidence>
<dbReference type="Proteomes" id="UP000241394">
    <property type="component" value="Chromosome LG24"/>
</dbReference>
<keyword evidence="4" id="KW-1185">Reference proteome</keyword>
<dbReference type="PANTHER" id="PTHR34189">
    <property type="entry name" value="TRANSMEMBRANE PROTEIN"/>
    <property type="match status" value="1"/>
</dbReference>
<keyword evidence="2" id="KW-0472">Membrane</keyword>
<dbReference type="PANTHER" id="PTHR34189:SF13">
    <property type="entry name" value="TRANSMEMBRANE PROTEIN"/>
    <property type="match status" value="1"/>
</dbReference>
<sequence length="134" mass="14754">MHRSSSATRVSEPHFNQASSPSRSLRPESDAGDQLPTCDPQSHVAKKARTRLRSAETAVHFIPLLLVLCAIVLWFFSNPAVDLGNKGDSIVARIEDLSVDGDIHGNGARDSLFTDQERRDFQSARQLADGDRKD</sequence>
<feature type="compositionally biased region" description="Polar residues" evidence="1">
    <location>
        <begin position="1"/>
        <end position="23"/>
    </location>
</feature>
<keyword evidence="3" id="KW-0645">Protease</keyword>
<dbReference type="EMBL" id="NKQK01000024">
    <property type="protein sequence ID" value="PSR93470.1"/>
    <property type="molecule type" value="Genomic_DNA"/>
</dbReference>
<keyword evidence="2 3" id="KW-0812">Transmembrane</keyword>